<proteinExistence type="predicted"/>
<evidence type="ECO:0000313" key="3">
    <source>
        <dbReference type="Proteomes" id="UP000323000"/>
    </source>
</evidence>
<sequence length="371" mass="43152">MSNLPRELIIDILLRLPVKSLCRFKCISKKWRFLISHPLFVKWHLSRTQTLGRRIRLLGDSRTDLFSVELETVSGNDDKISLLGLEFPGRQPDDTRCLRCIDSCNGLLGIVNEDGDLFVYNPSTKKCNQILNSDGHSFDLLFRYGFGYAESIDDYKLVTIYTLGNVYVYSVLKRSWRSIPNRFLFPEYYYKMGISFNGAIHWAFDNLEGSCVIVAFDLVEEKFETLPPPDTVLVEHCRYSLGVLRGRLCLAADNKIGFDHQFWVMEEYGVKESWTRILMPKVWWSSQLKPLCYLNSSEIVLLIKEDGLVFLDLKAGELKNVEVGVILNKENGTQYYEDMFEYENNWFEMYVYEESLVSPDYKPNFTNEGNH</sequence>
<comment type="caution">
    <text evidence="2">The sequence shown here is derived from an EMBL/GenBank/DDBJ whole genome shotgun (WGS) entry which is preliminary data.</text>
</comment>
<dbReference type="Proteomes" id="UP000323000">
    <property type="component" value="Chromosome 10"/>
</dbReference>
<dbReference type="InterPro" id="IPR050796">
    <property type="entry name" value="SCF_F-box_component"/>
</dbReference>
<dbReference type="AlphaFoldDB" id="A0A5C7H734"/>
<dbReference type="EMBL" id="VAHF01000010">
    <property type="protein sequence ID" value="TXG52848.1"/>
    <property type="molecule type" value="Genomic_DNA"/>
</dbReference>
<dbReference type="Pfam" id="PF00646">
    <property type="entry name" value="F-box"/>
    <property type="match status" value="1"/>
</dbReference>
<dbReference type="SUPFAM" id="SSF50965">
    <property type="entry name" value="Galactose oxidase, central domain"/>
    <property type="match status" value="1"/>
</dbReference>
<dbReference type="InterPro" id="IPR036047">
    <property type="entry name" value="F-box-like_dom_sf"/>
</dbReference>
<dbReference type="InterPro" id="IPR017451">
    <property type="entry name" value="F-box-assoc_interact_dom"/>
</dbReference>
<dbReference type="InterPro" id="IPR001810">
    <property type="entry name" value="F-box_dom"/>
</dbReference>
<reference evidence="3" key="1">
    <citation type="journal article" date="2019" name="Gigascience">
        <title>De novo genome assembly of the endangered Acer yangbiense, a plant species with extremely small populations endemic to Yunnan Province, China.</title>
        <authorList>
            <person name="Yang J."/>
            <person name="Wariss H.M."/>
            <person name="Tao L."/>
            <person name="Zhang R."/>
            <person name="Yun Q."/>
            <person name="Hollingsworth P."/>
            <person name="Dao Z."/>
            <person name="Luo G."/>
            <person name="Guo H."/>
            <person name="Ma Y."/>
            <person name="Sun W."/>
        </authorList>
    </citation>
    <scope>NUCLEOTIDE SEQUENCE [LARGE SCALE GENOMIC DNA]</scope>
    <source>
        <strain evidence="3">cv. Malutang</strain>
    </source>
</reference>
<dbReference type="SMART" id="SM00256">
    <property type="entry name" value="FBOX"/>
    <property type="match status" value="1"/>
</dbReference>
<name>A0A5C7H734_9ROSI</name>
<dbReference type="Gene3D" id="1.20.1280.50">
    <property type="match status" value="1"/>
</dbReference>
<dbReference type="PANTHER" id="PTHR31672:SF13">
    <property type="entry name" value="F-BOX PROTEIN CPR30-LIKE"/>
    <property type="match status" value="1"/>
</dbReference>
<dbReference type="InterPro" id="IPR011043">
    <property type="entry name" value="Gal_Oxase/kelch_b-propeller"/>
</dbReference>
<dbReference type="NCBIfam" id="TIGR01640">
    <property type="entry name" value="F_box_assoc_1"/>
    <property type="match status" value="1"/>
</dbReference>
<dbReference type="Pfam" id="PF07734">
    <property type="entry name" value="FBA_1"/>
    <property type="match status" value="1"/>
</dbReference>
<dbReference type="PANTHER" id="PTHR31672">
    <property type="entry name" value="BNACNNG10540D PROTEIN"/>
    <property type="match status" value="1"/>
</dbReference>
<dbReference type="SUPFAM" id="SSF81383">
    <property type="entry name" value="F-box domain"/>
    <property type="match status" value="1"/>
</dbReference>
<dbReference type="CDD" id="cd22157">
    <property type="entry name" value="F-box_AtFBW1-like"/>
    <property type="match status" value="1"/>
</dbReference>
<dbReference type="OrthoDB" id="591557at2759"/>
<accession>A0A5C7H734</accession>
<protein>
    <recommendedName>
        <fullName evidence="1">F-box domain-containing protein</fullName>
    </recommendedName>
</protein>
<evidence type="ECO:0000259" key="1">
    <source>
        <dbReference type="PROSITE" id="PS50181"/>
    </source>
</evidence>
<feature type="domain" description="F-box" evidence="1">
    <location>
        <begin position="1"/>
        <end position="43"/>
    </location>
</feature>
<evidence type="ECO:0000313" key="2">
    <source>
        <dbReference type="EMBL" id="TXG52848.1"/>
    </source>
</evidence>
<dbReference type="PROSITE" id="PS50181">
    <property type="entry name" value="FBOX"/>
    <property type="match status" value="1"/>
</dbReference>
<keyword evidence="3" id="KW-1185">Reference proteome</keyword>
<organism evidence="2 3">
    <name type="scientific">Acer yangbiense</name>
    <dbReference type="NCBI Taxonomy" id="1000413"/>
    <lineage>
        <taxon>Eukaryota</taxon>
        <taxon>Viridiplantae</taxon>
        <taxon>Streptophyta</taxon>
        <taxon>Embryophyta</taxon>
        <taxon>Tracheophyta</taxon>
        <taxon>Spermatophyta</taxon>
        <taxon>Magnoliopsida</taxon>
        <taxon>eudicotyledons</taxon>
        <taxon>Gunneridae</taxon>
        <taxon>Pentapetalae</taxon>
        <taxon>rosids</taxon>
        <taxon>malvids</taxon>
        <taxon>Sapindales</taxon>
        <taxon>Sapindaceae</taxon>
        <taxon>Hippocastanoideae</taxon>
        <taxon>Acereae</taxon>
        <taxon>Acer</taxon>
    </lineage>
</organism>
<gene>
    <name evidence="2" type="ORF">EZV62_022017</name>
</gene>
<dbReference type="InterPro" id="IPR006527">
    <property type="entry name" value="F-box-assoc_dom_typ1"/>
</dbReference>